<keyword evidence="2" id="KW-1185">Reference proteome</keyword>
<protein>
    <recommendedName>
        <fullName evidence="3">SPOR domain-containing protein</fullName>
    </recommendedName>
</protein>
<accession>A0AA40SVG6</accession>
<evidence type="ECO:0000313" key="1">
    <source>
        <dbReference type="EMBL" id="MBD6615998.1"/>
    </source>
</evidence>
<proteinExistence type="predicted"/>
<comment type="caution">
    <text evidence="1">The sequence shown here is derived from an EMBL/GenBank/DDBJ whole genome shotgun (WGS) entry which is preliminary data.</text>
</comment>
<dbReference type="EMBL" id="VJXY01000007">
    <property type="protein sequence ID" value="MBD6615998.1"/>
    <property type="molecule type" value="Genomic_DNA"/>
</dbReference>
<dbReference type="Proteomes" id="UP001165986">
    <property type="component" value="Unassembled WGS sequence"/>
</dbReference>
<dbReference type="AlphaFoldDB" id="A0AA40SVG6"/>
<gene>
    <name evidence="1" type="ORF">FNW02_09190</name>
</gene>
<organism evidence="1 2">
    <name type="scientific">Komarekiella delphini-convector SJRDD-AB1</name>
    <dbReference type="NCBI Taxonomy" id="2593771"/>
    <lineage>
        <taxon>Bacteria</taxon>
        <taxon>Bacillati</taxon>
        <taxon>Cyanobacteriota</taxon>
        <taxon>Cyanophyceae</taxon>
        <taxon>Nostocales</taxon>
        <taxon>Nostocaceae</taxon>
        <taxon>Komarekiella</taxon>
        <taxon>Komarekiella delphini-convector</taxon>
    </lineage>
</organism>
<reference evidence="1" key="1">
    <citation type="submission" date="2019-07" db="EMBL/GenBank/DDBJ databases">
        <title>Toxilogical consequences of a new and cryptic species of cyanobacteria (Komarekiella delphini-convector) recovered from the epidermis of a bottlenose dolphin and 1500 ft. in the air.</title>
        <authorList>
            <person name="Brown A.O."/>
            <person name="Dvorak P."/>
            <person name="Villanueva C.D."/>
            <person name="Foss A.J."/>
            <person name="Garvey A.D."/>
            <person name="Gibson Q.A."/>
            <person name="Johansen J.R."/>
            <person name="Casamatta D.A."/>
        </authorList>
    </citation>
    <scope>NUCLEOTIDE SEQUENCE</scope>
    <source>
        <strain evidence="1">SJRDD-AB1</strain>
    </source>
</reference>
<sequence>MLLQSYKRWRPAHRLLYLFVGGWLALTPHSTPAQAQIHNSRVLLAQQGVIETLPPPPDLQPIPYGQQPLPQLEPVQPVVYQYEQDFQPLQPAQANQYSQNFERYLVYVDSNDPRTLEQIRLIEPRAYIRQYQGRTVIQSGVFSRASNAQQRVRELKSYGINSARIVSFADGQEVTTSSSFRGDSGRDNSRREESRYYVAIPAKAEELAGIASRIRQNLGQNGGVFERLKPRGPHVAVGPFSERFQAEEWNKYLRDYLGYGDARVYYGK</sequence>
<evidence type="ECO:0008006" key="3">
    <source>
        <dbReference type="Google" id="ProtNLM"/>
    </source>
</evidence>
<evidence type="ECO:0000313" key="2">
    <source>
        <dbReference type="Proteomes" id="UP001165986"/>
    </source>
</evidence>
<name>A0AA40SVG6_9NOST</name>